<keyword evidence="5" id="KW-1185">Reference proteome</keyword>
<accession>A0A8H9HGV1</accession>
<dbReference type="GO" id="GO:0016705">
    <property type="term" value="F:oxidoreductase activity, acting on paired donors, with incorporation or reduction of molecular oxygen"/>
    <property type="evidence" value="ECO:0007669"/>
    <property type="project" value="InterPro"/>
</dbReference>
<dbReference type="GO" id="GO:0005506">
    <property type="term" value="F:iron ion binding"/>
    <property type="evidence" value="ECO:0007669"/>
    <property type="project" value="InterPro"/>
</dbReference>
<comment type="caution">
    <text evidence="4">The sequence shown here is derived from an EMBL/GenBank/DDBJ whole genome shotgun (WGS) entry which is preliminary data.</text>
</comment>
<dbReference type="GO" id="GO:0020037">
    <property type="term" value="F:heme binding"/>
    <property type="evidence" value="ECO:0007669"/>
    <property type="project" value="InterPro"/>
</dbReference>
<dbReference type="Proteomes" id="UP000037395">
    <property type="component" value="Unassembled WGS sequence"/>
</dbReference>
<dbReference type="PROSITE" id="PS00086">
    <property type="entry name" value="CYTOCHROME_P450"/>
    <property type="match status" value="1"/>
</dbReference>
<dbReference type="PANTHER" id="PTHR46696">
    <property type="entry name" value="P450, PUTATIVE (EUROFUNG)-RELATED"/>
    <property type="match status" value="1"/>
</dbReference>
<organism evidence="4 5">
    <name type="scientific">Kitasatospora aureofaciens</name>
    <name type="common">Streptomyces aureofaciens</name>
    <dbReference type="NCBI Taxonomy" id="1894"/>
    <lineage>
        <taxon>Bacteria</taxon>
        <taxon>Bacillati</taxon>
        <taxon>Actinomycetota</taxon>
        <taxon>Actinomycetes</taxon>
        <taxon>Kitasatosporales</taxon>
        <taxon>Streptomycetaceae</taxon>
        <taxon>Kitasatospora</taxon>
    </lineage>
</organism>
<dbReference type="AlphaFoldDB" id="A0A1E7MXL2"/>
<keyword evidence="2" id="KW-0408">Iron</keyword>
<dbReference type="PRINTS" id="PR00359">
    <property type="entry name" value="BP450"/>
</dbReference>
<evidence type="ECO:0000256" key="2">
    <source>
        <dbReference type="RuleBase" id="RU000461"/>
    </source>
</evidence>
<dbReference type="InterPro" id="IPR036396">
    <property type="entry name" value="Cyt_P450_sf"/>
</dbReference>
<gene>
    <name evidence="3" type="ORF">GCM10010502_01360</name>
    <name evidence="4" type="ORF">HS99_0013920</name>
</gene>
<comment type="similarity">
    <text evidence="1 2">Belongs to the cytochrome P450 family.</text>
</comment>
<evidence type="ECO:0000256" key="1">
    <source>
        <dbReference type="ARBA" id="ARBA00010617"/>
    </source>
</evidence>
<keyword evidence="2" id="KW-0349">Heme</keyword>
<protein>
    <submittedName>
        <fullName evidence="3 4">Cytochrome</fullName>
    </submittedName>
</protein>
<dbReference type="InterPro" id="IPR017972">
    <property type="entry name" value="Cyt_P450_CS"/>
</dbReference>
<dbReference type="GO" id="GO:0004497">
    <property type="term" value="F:monooxygenase activity"/>
    <property type="evidence" value="ECO:0007669"/>
    <property type="project" value="UniProtKB-KW"/>
</dbReference>
<reference evidence="3" key="5">
    <citation type="submission" date="2020-09" db="EMBL/GenBank/DDBJ databases">
        <authorList>
            <person name="Sun Q."/>
            <person name="Ohkuma M."/>
        </authorList>
    </citation>
    <scope>NUCLEOTIDE SEQUENCE</scope>
    <source>
        <strain evidence="3">JCM 4434</strain>
    </source>
</reference>
<proteinExistence type="inferred from homology"/>
<dbReference type="InterPro" id="IPR002397">
    <property type="entry name" value="Cyt_P450_B"/>
</dbReference>
<keyword evidence="2" id="KW-0560">Oxidoreductase</keyword>
<name>A0A1E7MXL2_KITAU</name>
<dbReference type="PANTHER" id="PTHR46696:SF1">
    <property type="entry name" value="CYTOCHROME P450 YJIB-RELATED"/>
    <property type="match status" value="1"/>
</dbReference>
<reference evidence="4 5" key="2">
    <citation type="submission" date="2014-07" db="EMBL/GenBank/DDBJ databases">
        <authorList>
            <person name="Zhang J.E."/>
            <person name="Yang H."/>
            <person name="Guo J."/>
            <person name="Deng Z."/>
            <person name="Luo H."/>
            <person name="Luo M."/>
            <person name="Zhao B."/>
        </authorList>
    </citation>
    <scope>NUCLEOTIDE SEQUENCE [LARGE SCALE GENOMIC DNA]</scope>
    <source>
        <strain evidence="4">ATCC 10762</strain>
        <strain evidence="5">ATCC 10762 / DSM 40127 / CCM 3239 / JCM 4008 / LMG 5968 / NBRC 12843 / NCIMB 8234 / A-377</strain>
    </source>
</reference>
<dbReference type="GeneID" id="97483334"/>
<reference evidence="4" key="3">
    <citation type="submission" date="2016-08" db="EMBL/GenBank/DDBJ databases">
        <title>Sequencing, Assembly and Comparative Genomics of S. aureofaciens ATCC 10762.</title>
        <authorList>
            <person name="Gradnigo J.S."/>
            <person name="Johnson N."/>
            <person name="Somerville G.A."/>
        </authorList>
    </citation>
    <scope>NUCLEOTIDE SEQUENCE [LARGE SCALE GENOMIC DNA]</scope>
    <source>
        <strain evidence="4">ATCC 10762</strain>
    </source>
</reference>
<dbReference type="SUPFAM" id="SSF48264">
    <property type="entry name" value="Cytochrome P450"/>
    <property type="match status" value="1"/>
</dbReference>
<dbReference type="EMBL" id="JPRF03000076">
    <property type="protein sequence ID" value="OEV32973.1"/>
    <property type="molecule type" value="Genomic_DNA"/>
</dbReference>
<reference evidence="5" key="4">
    <citation type="submission" date="2016-08" db="EMBL/GenBank/DDBJ databases">
        <title>Sequencing, assembly and comparative genomics of S. aureofaciens ATCC 10762.</title>
        <authorList>
            <person name="Gradnigo J.S."/>
            <person name="Johnson N."/>
            <person name="Somerville G.A."/>
        </authorList>
    </citation>
    <scope>NUCLEOTIDE SEQUENCE [LARGE SCALE GENOMIC DNA]</scope>
    <source>
        <strain evidence="5">ATCC 10762 / DSM 40127 / CCM 3239 / JCM 4008 / LMG 5968 / NBRC 12843 / NCIMB 8234 / A-377</strain>
    </source>
</reference>
<evidence type="ECO:0000313" key="5">
    <source>
        <dbReference type="Proteomes" id="UP000037395"/>
    </source>
</evidence>
<dbReference type="EMBL" id="BMUB01000001">
    <property type="protein sequence ID" value="GGU54939.1"/>
    <property type="molecule type" value="Genomic_DNA"/>
</dbReference>
<dbReference type="OrthoDB" id="5241086at2"/>
<dbReference type="Pfam" id="PF00067">
    <property type="entry name" value="p450"/>
    <property type="match status" value="1"/>
</dbReference>
<keyword evidence="2" id="KW-0479">Metal-binding</keyword>
<dbReference type="KEGG" id="kau:B6264_22950"/>
<dbReference type="Gene3D" id="1.10.630.10">
    <property type="entry name" value="Cytochrome P450"/>
    <property type="match status" value="1"/>
</dbReference>
<dbReference type="InterPro" id="IPR001128">
    <property type="entry name" value="Cyt_P450"/>
</dbReference>
<keyword evidence="2" id="KW-0503">Monooxygenase</keyword>
<sequence>MSTGTARDLTDPGLYSQGEPHEVWRHLREHDPVHWQPNSGRGGGYWVVTRYADVERVLHDYSAFTSERGTLLNLLGRGDPAAGKQLAATDPPHHDRARIPLKQALAVKPLASFSDRIQAGIRDLLAPGADGQPFDFAVAMSQLPLVALGPILGLPTEDYPRLIRLAMMSTAEEDPEFQLPGGVEPTLKRGHREIFAYFSDLVRARLRNPGDDLISVLAETEVDGERISTGSVISNCYSMLLGSAGTLPHVPIAAIVELAGSPTYGDWAAHPELLDSGIEEALRWATPASNFMRYALHPVELSGVPVAEGDAVVAYLASANRDAKVFPDPDVFDIRRRPNRHLAFGVGHHYCVGSHLARLALRLLFTELFATFSSIEVVGEIERMHSTFLAGFKRVPVAGVPRRATVEG</sequence>
<dbReference type="Proteomes" id="UP000610124">
    <property type="component" value="Unassembled WGS sequence"/>
</dbReference>
<accession>A0A1E7MXL2</accession>
<evidence type="ECO:0000313" key="4">
    <source>
        <dbReference type="EMBL" id="OEV32973.1"/>
    </source>
</evidence>
<reference evidence="3" key="1">
    <citation type="journal article" date="2014" name="Int. J. Syst. Evol. Microbiol.">
        <title>Complete genome sequence of Corynebacterium casei LMG S-19264T (=DSM 44701T), isolated from a smear-ripened cheese.</title>
        <authorList>
            <consortium name="US DOE Joint Genome Institute (JGI-PGF)"/>
            <person name="Walter F."/>
            <person name="Albersmeier A."/>
            <person name="Kalinowski J."/>
            <person name="Ruckert C."/>
        </authorList>
    </citation>
    <scope>NUCLEOTIDE SEQUENCE</scope>
    <source>
        <strain evidence="3">JCM 4434</strain>
    </source>
</reference>
<evidence type="ECO:0000313" key="3">
    <source>
        <dbReference type="EMBL" id="GGU54939.1"/>
    </source>
</evidence>
<dbReference type="RefSeq" id="WP_030552505.1">
    <property type="nucleotide sequence ID" value="NZ_BMUB01000001.1"/>
</dbReference>